<reference evidence="1" key="1">
    <citation type="submission" date="2020-08" db="EMBL/GenBank/DDBJ databases">
        <title>Plant Genome Project.</title>
        <authorList>
            <person name="Zhang R.-G."/>
        </authorList>
    </citation>
    <scope>NUCLEOTIDE SEQUENCE</scope>
    <source>
        <strain evidence="1">WSP0</strain>
        <tissue evidence="1">Leaf</tissue>
    </source>
</reference>
<protein>
    <recommendedName>
        <fullName evidence="3">Retrotransposon gag domain-containing protein</fullName>
    </recommendedName>
</protein>
<sequence>MEFRQVPEDRRVSLVATRFRGRAAAWWQQLKLSRTRQEVRNHVPVERKNNEDAAIFKEEFDEIFFNTNTFSLESQIDWDLPPKFDENVDEEFEDCEANIIEDVHVAIQGVRKYDFMGENDSKISPLPIVVNGMHIPIFNIKLSKDQMEGNCAFNCTPTGISTAPKEVTPILVNGSCIVFGSDIPSIIRCTNSTLTSEFSFQDGKAAEGGEIGWGKQFADPFWKYIKAVKKNIWIAYLDKIGKQIVTFICQESSLQVGFEKINLKYKNDANMFGEFNCINSRASFFKPGRMMQNENMTNIY</sequence>
<evidence type="ECO:0000313" key="2">
    <source>
        <dbReference type="Proteomes" id="UP000823749"/>
    </source>
</evidence>
<name>A0AAV6LD53_9ERIC</name>
<gene>
    <name evidence="1" type="ORF">RHGRI_005661</name>
</gene>
<dbReference type="EMBL" id="JACTNZ010000002">
    <property type="protein sequence ID" value="KAG5562993.1"/>
    <property type="molecule type" value="Genomic_DNA"/>
</dbReference>
<evidence type="ECO:0000313" key="1">
    <source>
        <dbReference type="EMBL" id="KAG5562993.1"/>
    </source>
</evidence>
<dbReference type="AlphaFoldDB" id="A0AAV6LD53"/>
<dbReference type="Proteomes" id="UP000823749">
    <property type="component" value="Chromosome 2"/>
</dbReference>
<comment type="caution">
    <text evidence="1">The sequence shown here is derived from an EMBL/GenBank/DDBJ whole genome shotgun (WGS) entry which is preliminary data.</text>
</comment>
<organism evidence="1 2">
    <name type="scientific">Rhododendron griersonianum</name>
    <dbReference type="NCBI Taxonomy" id="479676"/>
    <lineage>
        <taxon>Eukaryota</taxon>
        <taxon>Viridiplantae</taxon>
        <taxon>Streptophyta</taxon>
        <taxon>Embryophyta</taxon>
        <taxon>Tracheophyta</taxon>
        <taxon>Spermatophyta</taxon>
        <taxon>Magnoliopsida</taxon>
        <taxon>eudicotyledons</taxon>
        <taxon>Gunneridae</taxon>
        <taxon>Pentapetalae</taxon>
        <taxon>asterids</taxon>
        <taxon>Ericales</taxon>
        <taxon>Ericaceae</taxon>
        <taxon>Ericoideae</taxon>
        <taxon>Rhodoreae</taxon>
        <taxon>Rhododendron</taxon>
    </lineage>
</organism>
<keyword evidence="2" id="KW-1185">Reference proteome</keyword>
<accession>A0AAV6LD53</accession>
<evidence type="ECO:0008006" key="3">
    <source>
        <dbReference type="Google" id="ProtNLM"/>
    </source>
</evidence>
<proteinExistence type="predicted"/>